<gene>
    <name evidence="1" type="ORF">EVEC_LOCUS8552</name>
</gene>
<evidence type="ECO:0000313" key="3">
    <source>
        <dbReference type="WBParaSite" id="EVEC_0000911101-mRNA-1"/>
    </source>
</evidence>
<name>A0A0N4VEJ6_ENTVE</name>
<accession>A0A0N4VEJ6</accession>
<reference evidence="3" key="1">
    <citation type="submission" date="2017-02" db="UniProtKB">
        <authorList>
            <consortium name="WormBaseParasite"/>
        </authorList>
    </citation>
    <scope>IDENTIFICATION</scope>
</reference>
<organism evidence="3">
    <name type="scientific">Enterobius vermicularis</name>
    <name type="common">Human pinworm</name>
    <dbReference type="NCBI Taxonomy" id="51028"/>
    <lineage>
        <taxon>Eukaryota</taxon>
        <taxon>Metazoa</taxon>
        <taxon>Ecdysozoa</taxon>
        <taxon>Nematoda</taxon>
        <taxon>Chromadorea</taxon>
        <taxon>Rhabditida</taxon>
        <taxon>Spirurina</taxon>
        <taxon>Oxyuridomorpha</taxon>
        <taxon>Oxyuroidea</taxon>
        <taxon>Oxyuridae</taxon>
        <taxon>Enterobius</taxon>
    </lineage>
</organism>
<keyword evidence="2" id="KW-1185">Reference proteome</keyword>
<dbReference type="WBParaSite" id="EVEC_0000911101-mRNA-1">
    <property type="protein sequence ID" value="EVEC_0000911101-mRNA-1"/>
    <property type="gene ID" value="EVEC_0000911101"/>
</dbReference>
<protein>
    <submittedName>
        <fullName evidence="3">Transaldolase</fullName>
    </submittedName>
</protein>
<dbReference type="OrthoDB" id="5567844at2759"/>
<dbReference type="AlphaFoldDB" id="A0A0N4VEJ6"/>
<dbReference type="Proteomes" id="UP000274131">
    <property type="component" value="Unassembled WGS sequence"/>
</dbReference>
<evidence type="ECO:0000313" key="1">
    <source>
        <dbReference type="EMBL" id="VDD93801.1"/>
    </source>
</evidence>
<reference evidence="1 2" key="2">
    <citation type="submission" date="2018-10" db="EMBL/GenBank/DDBJ databases">
        <authorList>
            <consortium name="Pathogen Informatics"/>
        </authorList>
    </citation>
    <scope>NUCLEOTIDE SEQUENCE [LARGE SCALE GENOMIC DNA]</scope>
</reference>
<sequence>MKSRPDFKADITAQRFAYAHLSWEMSTNIPLEGRSRLPQKIQDVVQESGAIVTQVVNSSRSNEVVI</sequence>
<evidence type="ECO:0000313" key="2">
    <source>
        <dbReference type="Proteomes" id="UP000274131"/>
    </source>
</evidence>
<dbReference type="EMBL" id="UXUI01009477">
    <property type="protein sequence ID" value="VDD93801.1"/>
    <property type="molecule type" value="Genomic_DNA"/>
</dbReference>
<proteinExistence type="predicted"/>